<proteinExistence type="predicted"/>
<protein>
    <submittedName>
        <fullName evidence="1">Flagellar protein</fullName>
    </submittedName>
</protein>
<keyword evidence="1" id="KW-0969">Cilium</keyword>
<accession>A0ABN7S5E8</accession>
<organism evidence="1 2">
    <name type="scientific">Thermobacillus xylanilyticus</name>
    <dbReference type="NCBI Taxonomy" id="76633"/>
    <lineage>
        <taxon>Bacteria</taxon>
        <taxon>Bacillati</taxon>
        <taxon>Bacillota</taxon>
        <taxon>Bacilli</taxon>
        <taxon>Bacillales</taxon>
        <taxon>Paenibacillaceae</taxon>
        <taxon>Thermobacillus</taxon>
    </lineage>
</organism>
<keyword evidence="1" id="KW-0282">Flagellum</keyword>
<evidence type="ECO:0000313" key="2">
    <source>
        <dbReference type="Proteomes" id="UP000681526"/>
    </source>
</evidence>
<keyword evidence="1" id="KW-0966">Cell projection</keyword>
<name>A0ABN7S5E8_THEXY</name>
<comment type="caution">
    <text evidence="1">The sequence shown here is derived from an EMBL/GenBank/DDBJ whole genome shotgun (WGS) entry which is preliminary data.</text>
</comment>
<keyword evidence="2" id="KW-1185">Reference proteome</keyword>
<dbReference type="EMBL" id="CAJRAY010000097">
    <property type="protein sequence ID" value="CAG5092750.1"/>
    <property type="molecule type" value="Genomic_DNA"/>
</dbReference>
<gene>
    <name evidence="1" type="primary">txxe 3343</name>
    <name evidence="1" type="ORF">TXXE_18665</name>
</gene>
<evidence type="ECO:0000313" key="1">
    <source>
        <dbReference type="EMBL" id="CAG5092750.1"/>
    </source>
</evidence>
<sequence>MCGKVFQVNLRNLCNECAEIHDRRFEAVDRYLMKNRHATTEQTAEEDGT</sequence>
<dbReference type="Proteomes" id="UP000681526">
    <property type="component" value="Unassembled WGS sequence"/>
</dbReference>
<reference evidence="1 2" key="1">
    <citation type="submission" date="2021-04" db="EMBL/GenBank/DDBJ databases">
        <authorList>
            <person name="Rakotoarivonina H."/>
        </authorList>
    </citation>
    <scope>NUCLEOTIDE SEQUENCE [LARGE SCALE GENOMIC DNA]</scope>
    <source>
        <strain evidence="1 2">XE</strain>
    </source>
</reference>